<dbReference type="InterPro" id="IPR005021">
    <property type="entry name" value="Terminase_largesu-like"/>
</dbReference>
<dbReference type="PANTHER" id="PTHR41287:SF1">
    <property type="entry name" value="PROTEIN YMFN"/>
    <property type="match status" value="1"/>
</dbReference>
<protein>
    <submittedName>
        <fullName evidence="2">Large Terminase</fullName>
    </submittedName>
</protein>
<proteinExistence type="predicted"/>
<organism evidence="2">
    <name type="scientific">Siphoviridae sp. ct6YY1</name>
    <dbReference type="NCBI Taxonomy" id="2825343"/>
    <lineage>
        <taxon>Viruses</taxon>
        <taxon>Duplodnaviria</taxon>
        <taxon>Heunggongvirae</taxon>
        <taxon>Uroviricota</taxon>
        <taxon>Caudoviricetes</taxon>
    </lineage>
</organism>
<dbReference type="Gene3D" id="3.40.50.300">
    <property type="entry name" value="P-loop containing nucleotide triphosphate hydrolases"/>
    <property type="match status" value="1"/>
</dbReference>
<dbReference type="PANTHER" id="PTHR41287">
    <property type="match status" value="1"/>
</dbReference>
<evidence type="ECO:0000256" key="1">
    <source>
        <dbReference type="SAM" id="MobiDB-lite"/>
    </source>
</evidence>
<accession>A0A8S5V2W9</accession>
<dbReference type="EMBL" id="BK016186">
    <property type="protein sequence ID" value="DAG01054.1"/>
    <property type="molecule type" value="Genomic_DNA"/>
</dbReference>
<evidence type="ECO:0000313" key="2">
    <source>
        <dbReference type="EMBL" id="DAG01054.1"/>
    </source>
</evidence>
<name>A0A8S5V2W9_9CAUD</name>
<sequence length="504" mass="55268">MESDSRLWVPESPVPARSEPVGVQTPTHFVAPLWHTSAADDAIDLAAVAGLELLPWQQLVLRNALGEKHDRWAAFEVGLVVPRQNGKNVVIMARQLAGLFLFGEELQVHTSHRFKTTRAAHRDLVKLIEGVPDLKGEVQACPTSTENTAIILRNGNRIEFLARQGGSGRGLSGDTVYLDEAFNLSTETVSDLMPTLSARPRPQLWYTSSAGMESSEVLSALRERVLSAPEDEKTLAYFEWSAQLDQFEWDSVEAVQQSNPSLGYFQDWEWIENAELRTMREHAEEQYKRERLGVWAEKGGDAVIGPELWRAAEVDAGDVAGLSVLRRSLAVEVTRDRDMAVIAGAAELEDGRVLVEILDQKAGVAWLPETCKFRYQRSKAWAGVVMDSYGGAAAVAPHIIAAGVPVKMASTQDLARGTQDFYDRLAQRDEFGGADPQVLHAAGGSGFLDDAAFTARRRLMGSSKTTWTWAEGSAAVSLAPLRAVTLAVAGLGMEPVKRKRRRVA</sequence>
<feature type="region of interest" description="Disordered" evidence="1">
    <location>
        <begin position="1"/>
        <end position="20"/>
    </location>
</feature>
<reference evidence="2" key="1">
    <citation type="journal article" date="2021" name="Proc. Natl. Acad. Sci. U.S.A.">
        <title>A Catalog of Tens of Thousands of Viruses from Human Metagenomes Reveals Hidden Associations with Chronic Diseases.</title>
        <authorList>
            <person name="Tisza M.J."/>
            <person name="Buck C.B."/>
        </authorList>
    </citation>
    <scope>NUCLEOTIDE SEQUENCE</scope>
    <source>
        <strain evidence="2">Ct6YY1</strain>
    </source>
</reference>
<dbReference type="InterPro" id="IPR027417">
    <property type="entry name" value="P-loop_NTPase"/>
</dbReference>